<evidence type="ECO:0000256" key="1">
    <source>
        <dbReference type="SAM" id="MobiDB-lite"/>
    </source>
</evidence>
<evidence type="ECO:0000313" key="2">
    <source>
        <dbReference type="EMBL" id="ADC61065.1"/>
    </source>
</evidence>
<accession>D3RVD8</accession>
<dbReference type="Proteomes" id="UP000001441">
    <property type="component" value="Chromosome"/>
</dbReference>
<proteinExistence type="predicted"/>
<gene>
    <name evidence="2" type="ordered locus">Alvin_0095</name>
</gene>
<dbReference type="AlphaFoldDB" id="D3RVD8"/>
<dbReference type="HOGENOM" id="CLU_3264741_0_0_6"/>
<keyword evidence="3" id="KW-1185">Reference proteome</keyword>
<evidence type="ECO:0000313" key="3">
    <source>
        <dbReference type="Proteomes" id="UP000001441"/>
    </source>
</evidence>
<feature type="compositionally biased region" description="Polar residues" evidence="1">
    <location>
        <begin position="20"/>
        <end position="41"/>
    </location>
</feature>
<organism evidence="2 3">
    <name type="scientific">Allochromatium vinosum (strain ATCC 17899 / DSM 180 / NBRC 103801 / NCIMB 10441 / D)</name>
    <name type="common">Chromatium vinosum</name>
    <dbReference type="NCBI Taxonomy" id="572477"/>
    <lineage>
        <taxon>Bacteria</taxon>
        <taxon>Pseudomonadati</taxon>
        <taxon>Pseudomonadota</taxon>
        <taxon>Gammaproteobacteria</taxon>
        <taxon>Chromatiales</taxon>
        <taxon>Chromatiaceae</taxon>
        <taxon>Allochromatium</taxon>
    </lineage>
</organism>
<name>D3RVD8_ALLVD</name>
<feature type="region of interest" description="Disordered" evidence="1">
    <location>
        <begin position="1"/>
        <end position="41"/>
    </location>
</feature>
<sequence>MTVTMLTGVPDERVGEPTRPGSTAPDQRASIGTQLRFSGPT</sequence>
<dbReference type="EMBL" id="CP001896">
    <property type="protein sequence ID" value="ADC61065.1"/>
    <property type="molecule type" value="Genomic_DNA"/>
</dbReference>
<dbReference type="KEGG" id="alv:Alvin_0095"/>
<reference evidence="2 3" key="1">
    <citation type="journal article" date="2011" name="Stand. Genomic Sci.">
        <title>Complete genome sequence of Allochromatium vinosum DSM 180(T).</title>
        <authorList>
            <person name="Weissgerber T."/>
            <person name="Zigann R."/>
            <person name="Bruce D."/>
            <person name="Chang Y.J."/>
            <person name="Detter J.C."/>
            <person name="Han C."/>
            <person name="Hauser L."/>
            <person name="Jeffries C.D."/>
            <person name="Land M."/>
            <person name="Munk A.C."/>
            <person name="Tapia R."/>
            <person name="Dahl C."/>
        </authorList>
    </citation>
    <scope>NUCLEOTIDE SEQUENCE [LARGE SCALE GENOMIC DNA]</scope>
    <source>
        <strain evidence="3">ATCC 17899 / DSM 180 / NBRC 103801 / NCIMB 10441 / D</strain>
    </source>
</reference>
<protein>
    <submittedName>
        <fullName evidence="2">Uncharacterized protein</fullName>
    </submittedName>
</protein>